<name>A0A1L7NEV7_PSEPU</name>
<proteinExistence type="predicted"/>
<evidence type="ECO:0000313" key="1">
    <source>
        <dbReference type="EMBL" id="BAW23942.1"/>
    </source>
</evidence>
<organism evidence="1 2">
    <name type="scientific">Pseudomonas putida</name>
    <name type="common">Arthrobacter siderocapsulatus</name>
    <dbReference type="NCBI Taxonomy" id="303"/>
    <lineage>
        <taxon>Bacteria</taxon>
        <taxon>Pseudomonadati</taxon>
        <taxon>Pseudomonadota</taxon>
        <taxon>Gammaproteobacteria</taxon>
        <taxon>Pseudomonadales</taxon>
        <taxon>Pseudomonadaceae</taxon>
        <taxon>Pseudomonas</taxon>
    </lineage>
</organism>
<gene>
    <name evidence="1" type="ORF">KF715C_ch33690</name>
</gene>
<evidence type="ECO:0000313" key="2">
    <source>
        <dbReference type="Proteomes" id="UP000218731"/>
    </source>
</evidence>
<dbReference type="Proteomes" id="UP000218731">
    <property type="component" value="Chromosome 1"/>
</dbReference>
<accession>A0A1L7NEV7</accession>
<protein>
    <submittedName>
        <fullName evidence="1">Uncharacterized protein</fullName>
    </submittedName>
</protein>
<dbReference type="RefSeq" id="WP_096426267.1">
    <property type="nucleotide sequence ID" value="NZ_AP015029.1"/>
</dbReference>
<dbReference type="EMBL" id="AP015029">
    <property type="protein sequence ID" value="BAW23942.1"/>
    <property type="molecule type" value="Genomic_DNA"/>
</dbReference>
<sequence length="148" mass="15909">MNKCDFQYDQESFSESFKRQAESYDAALRKLWAVFDNWPAFAEKVLGGKAELSLGALGDRVSGHVLGKRFQIDFAAVSSEGLGLVEAVISVSSIKDASPVEVARFFSSPEGDIISVANEILVTSDDSSQSNALLIAVVTKVMQASPSL</sequence>
<dbReference type="AlphaFoldDB" id="A0A1L7NEV7"/>
<reference evidence="1 2" key="1">
    <citation type="submission" date="2015-11" db="EMBL/GenBank/DDBJ databases">
        <title>Complete genome sequencing of a biphenyl-degrading bacterium, Pseudomonas putida KF715 (=NBRC110667).</title>
        <authorList>
            <person name="Suenaga H."/>
            <person name="Fujihara N."/>
            <person name="Watanabe T."/>
            <person name="Hirose J."/>
            <person name="Kimura N."/>
            <person name="Yamazoe A."/>
            <person name="Hosoyama A."/>
            <person name="Shimodaira J."/>
            <person name="Furukawa K."/>
        </authorList>
    </citation>
    <scope>NUCLEOTIDE SEQUENCE [LARGE SCALE GENOMIC DNA]</scope>
    <source>
        <strain evidence="1 2">KF715</strain>
    </source>
</reference>